<gene>
    <name evidence="1" type="ORF">AT959_19290</name>
</gene>
<organism evidence="1 2">
    <name type="scientific">Dechloromonas denitrificans</name>
    <dbReference type="NCBI Taxonomy" id="281362"/>
    <lineage>
        <taxon>Bacteria</taxon>
        <taxon>Pseudomonadati</taxon>
        <taxon>Pseudomonadota</taxon>
        <taxon>Betaproteobacteria</taxon>
        <taxon>Rhodocyclales</taxon>
        <taxon>Azonexaceae</taxon>
        <taxon>Dechloromonas</taxon>
    </lineage>
</organism>
<evidence type="ECO:0000313" key="1">
    <source>
        <dbReference type="EMBL" id="KXB28971.1"/>
    </source>
</evidence>
<name>A0A133XDF6_9RHOO</name>
<sequence>MKVVEILPLSDAVVGLRLAAAVLDEAGHVLVPAGAELSESILQGLQRREIAEISVEHDVEEDPAAQAAYRAKLAAQLDHIFRKAGDGDETRALYQAVLDYRMEHRS</sequence>
<dbReference type="Proteomes" id="UP000070186">
    <property type="component" value="Unassembled WGS sequence"/>
</dbReference>
<dbReference type="RefSeq" id="WP_066887031.1">
    <property type="nucleotide sequence ID" value="NZ_LODL01000040.1"/>
</dbReference>
<dbReference type="EMBL" id="LODL01000040">
    <property type="protein sequence ID" value="KXB28971.1"/>
    <property type="molecule type" value="Genomic_DNA"/>
</dbReference>
<dbReference type="AlphaFoldDB" id="A0A133XDF6"/>
<reference evidence="1 2" key="1">
    <citation type="submission" date="2015-12" db="EMBL/GenBank/DDBJ databases">
        <title>Nitrous oxide reduction kinetics distinguish bacteria harboring typical versus atypical NosZ.</title>
        <authorList>
            <person name="Yoon S."/>
            <person name="Nissen S."/>
            <person name="Park D."/>
            <person name="Sanford R.A."/>
            <person name="Loeffler F.E."/>
        </authorList>
    </citation>
    <scope>NUCLEOTIDE SEQUENCE [LARGE SCALE GENOMIC DNA]</scope>
    <source>
        <strain evidence="1 2">ATCC BAA-841</strain>
    </source>
</reference>
<protein>
    <submittedName>
        <fullName evidence="1">Uncharacterized protein</fullName>
    </submittedName>
</protein>
<keyword evidence="2" id="KW-1185">Reference proteome</keyword>
<comment type="caution">
    <text evidence="1">The sequence shown here is derived from an EMBL/GenBank/DDBJ whole genome shotgun (WGS) entry which is preliminary data.</text>
</comment>
<evidence type="ECO:0000313" key="2">
    <source>
        <dbReference type="Proteomes" id="UP000070186"/>
    </source>
</evidence>
<accession>A0A133XDF6</accession>
<proteinExistence type="predicted"/>
<dbReference type="STRING" id="281362.AT959_19290"/>